<reference evidence="1" key="1">
    <citation type="submission" date="2021-08" db="EMBL/GenBank/DDBJ databases">
        <title>WGS assembly of Ceratopteris richardii.</title>
        <authorList>
            <person name="Marchant D.B."/>
            <person name="Chen G."/>
            <person name="Jenkins J."/>
            <person name="Shu S."/>
            <person name="Leebens-Mack J."/>
            <person name="Grimwood J."/>
            <person name="Schmutz J."/>
            <person name="Soltis P."/>
            <person name="Soltis D."/>
            <person name="Chen Z.-H."/>
        </authorList>
    </citation>
    <scope>NUCLEOTIDE SEQUENCE</scope>
    <source>
        <strain evidence="1">Whitten #5841</strain>
        <tissue evidence="1">Leaf</tissue>
    </source>
</reference>
<organism evidence="1 2">
    <name type="scientific">Ceratopteris richardii</name>
    <name type="common">Triangle waterfern</name>
    <dbReference type="NCBI Taxonomy" id="49495"/>
    <lineage>
        <taxon>Eukaryota</taxon>
        <taxon>Viridiplantae</taxon>
        <taxon>Streptophyta</taxon>
        <taxon>Embryophyta</taxon>
        <taxon>Tracheophyta</taxon>
        <taxon>Polypodiopsida</taxon>
        <taxon>Polypodiidae</taxon>
        <taxon>Polypodiales</taxon>
        <taxon>Pteridineae</taxon>
        <taxon>Pteridaceae</taxon>
        <taxon>Parkerioideae</taxon>
        <taxon>Ceratopteris</taxon>
    </lineage>
</organism>
<dbReference type="Proteomes" id="UP000825935">
    <property type="component" value="Chromosome 36"/>
</dbReference>
<comment type="caution">
    <text evidence="1">The sequence shown here is derived from an EMBL/GenBank/DDBJ whole genome shotgun (WGS) entry which is preliminary data.</text>
</comment>
<accession>A0A8T2QCS1</accession>
<evidence type="ECO:0000313" key="2">
    <source>
        <dbReference type="Proteomes" id="UP000825935"/>
    </source>
</evidence>
<dbReference type="AlphaFoldDB" id="A0A8T2QCS1"/>
<gene>
    <name evidence="1" type="ORF">KP509_36G046400</name>
</gene>
<name>A0A8T2QCS1_CERRI</name>
<dbReference type="EMBL" id="CM035441">
    <property type="protein sequence ID" value="KAH7281410.1"/>
    <property type="molecule type" value="Genomic_DNA"/>
</dbReference>
<proteinExistence type="predicted"/>
<keyword evidence="2" id="KW-1185">Reference proteome</keyword>
<protein>
    <submittedName>
        <fullName evidence="1">Uncharacterized protein</fullName>
    </submittedName>
</protein>
<evidence type="ECO:0000313" key="1">
    <source>
        <dbReference type="EMBL" id="KAH7281410.1"/>
    </source>
</evidence>
<sequence>MASPMECSSMEIQVQIVTIFHKGLWTGSRARDFNISYGICSFYGLVEDIPHIFIHCHNAQRYRKSLNLFYTSLGHPALSCKEILLGESGKLDIGLCQLLRVHILWCICKNRNHKVFSKSPKDFLYCNQGIRWILKSCRSPLNDA</sequence>